<evidence type="ECO:0000313" key="2">
    <source>
        <dbReference type="Proteomes" id="UP000886653"/>
    </source>
</evidence>
<accession>A0A9P6TIA1</accession>
<reference evidence="1" key="1">
    <citation type="submission" date="2013-11" db="EMBL/GenBank/DDBJ databases">
        <title>Genome sequence of the fusiform rust pathogen reveals effectors for host alternation and coevolution with pine.</title>
        <authorList>
            <consortium name="DOE Joint Genome Institute"/>
            <person name="Smith K."/>
            <person name="Pendleton A."/>
            <person name="Kubisiak T."/>
            <person name="Anderson C."/>
            <person name="Salamov A."/>
            <person name="Aerts A."/>
            <person name="Riley R."/>
            <person name="Clum A."/>
            <person name="Lindquist E."/>
            <person name="Ence D."/>
            <person name="Campbell M."/>
            <person name="Kronenberg Z."/>
            <person name="Feau N."/>
            <person name="Dhillon B."/>
            <person name="Hamelin R."/>
            <person name="Burleigh J."/>
            <person name="Smith J."/>
            <person name="Yandell M."/>
            <person name="Nelson C."/>
            <person name="Grigoriev I."/>
            <person name="Davis J."/>
        </authorList>
    </citation>
    <scope>NUCLEOTIDE SEQUENCE</scope>
    <source>
        <strain evidence="1">G11</strain>
    </source>
</reference>
<dbReference type="AlphaFoldDB" id="A0A9P6TIA1"/>
<keyword evidence="2" id="KW-1185">Reference proteome</keyword>
<proteinExistence type="predicted"/>
<comment type="caution">
    <text evidence="1">The sequence shown here is derived from an EMBL/GenBank/DDBJ whole genome shotgun (WGS) entry which is preliminary data.</text>
</comment>
<protein>
    <submittedName>
        <fullName evidence="1">Uncharacterized protein</fullName>
    </submittedName>
</protein>
<sequence length="105" mass="11625">MAHFKYMCKALDLTPAQQTMALMHCQQYRDQTSVVASEAVGPPTQATIHTSLVGWTAGDILKNKVFTGIDEALLPQGFQSKMVAITSPLCLKAIQEHCKYAQQWL</sequence>
<dbReference type="Proteomes" id="UP000886653">
    <property type="component" value="Unassembled WGS sequence"/>
</dbReference>
<evidence type="ECO:0000313" key="1">
    <source>
        <dbReference type="EMBL" id="KAG0151598.1"/>
    </source>
</evidence>
<organism evidence="1 2">
    <name type="scientific">Cronartium quercuum f. sp. fusiforme G11</name>
    <dbReference type="NCBI Taxonomy" id="708437"/>
    <lineage>
        <taxon>Eukaryota</taxon>
        <taxon>Fungi</taxon>
        <taxon>Dikarya</taxon>
        <taxon>Basidiomycota</taxon>
        <taxon>Pucciniomycotina</taxon>
        <taxon>Pucciniomycetes</taxon>
        <taxon>Pucciniales</taxon>
        <taxon>Coleosporiaceae</taxon>
        <taxon>Cronartium</taxon>
    </lineage>
</organism>
<gene>
    <name evidence="1" type="ORF">CROQUDRAFT_129980</name>
</gene>
<name>A0A9P6TIA1_9BASI</name>
<dbReference type="EMBL" id="MU167212">
    <property type="protein sequence ID" value="KAG0151598.1"/>
    <property type="molecule type" value="Genomic_DNA"/>
</dbReference>